<evidence type="ECO:0000256" key="2">
    <source>
        <dbReference type="PROSITE-ProRule" id="PRU00169"/>
    </source>
</evidence>
<dbReference type="AlphaFoldDB" id="A0A2G6E2J6"/>
<feature type="modified residue" description="4-aspartylphosphate" evidence="2">
    <location>
        <position position="57"/>
    </location>
</feature>
<comment type="caution">
    <text evidence="4">The sequence shown here is derived from an EMBL/GenBank/DDBJ whole genome shotgun (WGS) entry which is preliminary data.</text>
</comment>
<gene>
    <name evidence="4" type="ORF">CSB45_12265</name>
</gene>
<dbReference type="Proteomes" id="UP000229740">
    <property type="component" value="Unassembled WGS sequence"/>
</dbReference>
<proteinExistence type="predicted"/>
<name>A0A2G6E2J6_9BACT</name>
<feature type="domain" description="Response regulatory" evidence="3">
    <location>
        <begin position="8"/>
        <end position="125"/>
    </location>
</feature>
<keyword evidence="1 2" id="KW-0597">Phosphoprotein</keyword>
<dbReference type="PANTHER" id="PTHR44591">
    <property type="entry name" value="STRESS RESPONSE REGULATOR PROTEIN 1"/>
    <property type="match status" value="1"/>
</dbReference>
<dbReference type="InterPro" id="IPR011006">
    <property type="entry name" value="CheY-like_superfamily"/>
</dbReference>
<dbReference type="EMBL" id="PDPS01000036">
    <property type="protein sequence ID" value="PID56296.1"/>
    <property type="molecule type" value="Genomic_DNA"/>
</dbReference>
<protein>
    <submittedName>
        <fullName evidence="4">Two-component system response regulator</fullName>
    </submittedName>
</protein>
<dbReference type="Gene3D" id="3.40.50.2300">
    <property type="match status" value="1"/>
</dbReference>
<dbReference type="PANTHER" id="PTHR44591:SF3">
    <property type="entry name" value="RESPONSE REGULATORY DOMAIN-CONTAINING PROTEIN"/>
    <property type="match status" value="1"/>
</dbReference>
<evidence type="ECO:0000259" key="3">
    <source>
        <dbReference type="PROSITE" id="PS50110"/>
    </source>
</evidence>
<dbReference type="SMART" id="SM00448">
    <property type="entry name" value="REC"/>
    <property type="match status" value="1"/>
</dbReference>
<dbReference type="InterPro" id="IPR050595">
    <property type="entry name" value="Bact_response_regulator"/>
</dbReference>
<reference evidence="4 5" key="1">
    <citation type="submission" date="2017-10" db="EMBL/GenBank/DDBJ databases">
        <title>Novel microbial diversity and functional potential in the marine mammal oral microbiome.</title>
        <authorList>
            <person name="Dudek N.K."/>
            <person name="Sun C.L."/>
            <person name="Burstein D."/>
            <person name="Kantor R.S."/>
            <person name="Aliaga Goltsman D.S."/>
            <person name="Bik E.M."/>
            <person name="Thomas B.C."/>
            <person name="Banfield J.F."/>
            <person name="Relman D.A."/>
        </authorList>
    </citation>
    <scope>NUCLEOTIDE SEQUENCE [LARGE SCALE GENOMIC DNA]</scope>
    <source>
        <strain evidence="4">DOLZORAL124_49_17</strain>
    </source>
</reference>
<evidence type="ECO:0000256" key="1">
    <source>
        <dbReference type="ARBA" id="ARBA00022553"/>
    </source>
</evidence>
<dbReference type="PROSITE" id="PS50110">
    <property type="entry name" value="RESPONSE_REGULATORY"/>
    <property type="match status" value="1"/>
</dbReference>
<accession>A0A2G6E2J6</accession>
<dbReference type="InterPro" id="IPR001789">
    <property type="entry name" value="Sig_transdc_resp-reg_receiver"/>
</dbReference>
<evidence type="ECO:0000313" key="5">
    <source>
        <dbReference type="Proteomes" id="UP000229740"/>
    </source>
</evidence>
<dbReference type="SUPFAM" id="SSF52172">
    <property type="entry name" value="CheY-like"/>
    <property type="match status" value="1"/>
</dbReference>
<dbReference type="Pfam" id="PF00072">
    <property type="entry name" value="Response_reg"/>
    <property type="match status" value="1"/>
</dbReference>
<sequence length="137" mass="15763">MLKLTGMNILLVDDTPDNLYVMESVLEEQGYNIFQAASGPEALFMLTQRDFDLVLLDVQMPEMDGFEVAQLMKGNSKTKDVAIIFITALSKEIRHIQKGYDVGAENYLFKPIEPDELRKKVEVSLKYRRFKKIGEQR</sequence>
<dbReference type="GO" id="GO:0000160">
    <property type="term" value="P:phosphorelay signal transduction system"/>
    <property type="evidence" value="ECO:0007669"/>
    <property type="project" value="InterPro"/>
</dbReference>
<evidence type="ECO:0000313" key="4">
    <source>
        <dbReference type="EMBL" id="PID56296.1"/>
    </source>
</evidence>
<organism evidence="4 5">
    <name type="scientific">candidate division KSB3 bacterium</name>
    <dbReference type="NCBI Taxonomy" id="2044937"/>
    <lineage>
        <taxon>Bacteria</taxon>
        <taxon>candidate division KSB3</taxon>
    </lineage>
</organism>